<dbReference type="Gene3D" id="3.30.70.100">
    <property type="match status" value="1"/>
</dbReference>
<dbReference type="OrthoDB" id="9812192at2"/>
<evidence type="ECO:0000259" key="1">
    <source>
        <dbReference type="PROSITE" id="PS51725"/>
    </source>
</evidence>
<dbReference type="RefSeq" id="WP_007620965.1">
    <property type="nucleotide sequence ID" value="NZ_BAEO01000038.1"/>
</dbReference>
<dbReference type="InterPro" id="IPR011008">
    <property type="entry name" value="Dimeric_a/b-barrel"/>
</dbReference>
<evidence type="ECO:0000313" key="3">
    <source>
        <dbReference type="Proteomes" id="UP000006327"/>
    </source>
</evidence>
<dbReference type="Pfam" id="PF03992">
    <property type="entry name" value="ABM"/>
    <property type="match status" value="1"/>
</dbReference>
<reference evidence="2 3" key="1">
    <citation type="journal article" date="2017" name="Antonie Van Leeuwenhoek">
        <title>Rhizobium rhizosphaerae sp. nov., a novel species isolated from rice rhizosphere.</title>
        <authorList>
            <person name="Zhao J.J."/>
            <person name="Zhang J."/>
            <person name="Zhang R.J."/>
            <person name="Zhang C.W."/>
            <person name="Yin H.Q."/>
            <person name="Zhang X.X."/>
        </authorList>
    </citation>
    <scope>NUCLEOTIDE SEQUENCE [LARGE SCALE GENOMIC DNA]</scope>
    <source>
        <strain evidence="2 3">BSs20135</strain>
    </source>
</reference>
<dbReference type="InterPro" id="IPR050744">
    <property type="entry name" value="AI-2_Isomerase_LsrG"/>
</dbReference>
<sequence length="97" mass="10968">MSKLTCIAKIEAQQEHKKTVLAELTKIVQPTQKEQGCINYDLHVDNANDAIFMFHETWETAEDLNAHSKSSHIKKCFEIIGGMLVATEVLRLTKVNV</sequence>
<evidence type="ECO:0000313" key="2">
    <source>
        <dbReference type="EMBL" id="GAC19757.1"/>
    </source>
</evidence>
<dbReference type="AlphaFoldDB" id="K6YNK3"/>
<feature type="domain" description="ABM" evidence="1">
    <location>
        <begin position="4"/>
        <end position="95"/>
    </location>
</feature>
<dbReference type="SUPFAM" id="SSF54909">
    <property type="entry name" value="Dimeric alpha+beta barrel"/>
    <property type="match status" value="1"/>
</dbReference>
<dbReference type="InterPro" id="IPR007138">
    <property type="entry name" value="ABM_dom"/>
</dbReference>
<dbReference type="eggNOG" id="COG1359">
    <property type="taxonomic scope" value="Bacteria"/>
</dbReference>
<keyword evidence="3" id="KW-1185">Reference proteome</keyword>
<keyword evidence="2" id="KW-0449">Lipoprotein</keyword>
<accession>K6YNK3</accession>
<dbReference type="EMBL" id="BAEO01000038">
    <property type="protein sequence ID" value="GAC19757.1"/>
    <property type="molecule type" value="Genomic_DNA"/>
</dbReference>
<dbReference type="GO" id="GO:0003824">
    <property type="term" value="F:catalytic activity"/>
    <property type="evidence" value="ECO:0007669"/>
    <property type="project" value="TreeGrafter"/>
</dbReference>
<dbReference type="PANTHER" id="PTHR33336:SF15">
    <property type="entry name" value="ABM DOMAIN-CONTAINING PROTEIN"/>
    <property type="match status" value="1"/>
</dbReference>
<dbReference type="PROSITE" id="PS51725">
    <property type="entry name" value="ABM"/>
    <property type="match status" value="1"/>
</dbReference>
<dbReference type="Proteomes" id="UP000006327">
    <property type="component" value="Unassembled WGS sequence"/>
</dbReference>
<organism evidence="2 3">
    <name type="scientific">Paraglaciecola arctica BSs20135</name>
    <dbReference type="NCBI Taxonomy" id="493475"/>
    <lineage>
        <taxon>Bacteria</taxon>
        <taxon>Pseudomonadati</taxon>
        <taxon>Pseudomonadota</taxon>
        <taxon>Gammaproteobacteria</taxon>
        <taxon>Alteromonadales</taxon>
        <taxon>Alteromonadaceae</taxon>
        <taxon>Paraglaciecola</taxon>
    </lineage>
</organism>
<name>K6YNK3_9ALTE</name>
<proteinExistence type="predicted"/>
<comment type="caution">
    <text evidence="2">The sequence shown here is derived from an EMBL/GenBank/DDBJ whole genome shotgun (WGS) entry which is preliminary data.</text>
</comment>
<dbReference type="PANTHER" id="PTHR33336">
    <property type="entry name" value="QUINOL MONOOXYGENASE YGIN-RELATED"/>
    <property type="match status" value="1"/>
</dbReference>
<dbReference type="STRING" id="493475.GARC_2792"/>
<gene>
    <name evidence="2" type="ORF">GARC_2792</name>
</gene>
<protein>
    <submittedName>
        <fullName evidence="2">Lipoprotein</fullName>
    </submittedName>
</protein>